<dbReference type="AlphaFoldDB" id="A0A2X0REK1"/>
<protein>
    <submittedName>
        <fullName evidence="1">Uncharacterized protein</fullName>
    </submittedName>
</protein>
<reference evidence="1" key="1">
    <citation type="submission" date="2018-05" db="EMBL/GenBank/DDBJ databases">
        <authorList>
            <person name="Lanie J.A."/>
            <person name="Ng W.-L."/>
            <person name="Kazmierczak K.M."/>
            <person name="Andrzejewski T.M."/>
            <person name="Davidsen T.M."/>
            <person name="Wayne K.J."/>
            <person name="Tettelin H."/>
            <person name="Glass J.I."/>
            <person name="Rusch D."/>
            <person name="Podicherti R."/>
            <person name="Tsui H.-C.T."/>
            <person name="Winkler M.E."/>
        </authorList>
    </citation>
    <scope>NUCLEOTIDE SEQUENCE</scope>
    <source>
        <strain evidence="1">KNB</strain>
    </source>
</reference>
<name>A0A2X0REK1_9PROT</name>
<dbReference type="EMBL" id="LS423452">
    <property type="protein sequence ID" value="SPS06094.1"/>
    <property type="molecule type" value="Genomic_DNA"/>
</dbReference>
<proteinExistence type="predicted"/>
<accession>A0A2X0REK1</accession>
<evidence type="ECO:0000313" key="1">
    <source>
        <dbReference type="EMBL" id="SPS06094.1"/>
    </source>
</evidence>
<gene>
    <name evidence="1" type="ORF">NITFAB_1684</name>
</gene>
<sequence>MEITNGEKRFLRTEASHSERSHYEHVLQFVAGNGHQGESSVDAILRQMNGYSNSLLLYEIQSGIQLILANRCRQVVRWDCAWLY</sequence>
<organism evidence="1">
    <name type="scientific">Candidatus Nitrotoga fabula</name>
    <dbReference type="NCBI Taxonomy" id="2182327"/>
    <lineage>
        <taxon>Bacteria</taxon>
        <taxon>Pseudomonadati</taxon>
        <taxon>Pseudomonadota</taxon>
        <taxon>Betaproteobacteria</taxon>
        <taxon>Nitrosomonadales</taxon>
        <taxon>Gallionellaceae</taxon>
        <taxon>Candidatus Nitrotoga</taxon>
    </lineage>
</organism>